<protein>
    <submittedName>
        <fullName evidence="9">Multidrug DMT transporter</fullName>
    </submittedName>
</protein>
<evidence type="ECO:0000256" key="5">
    <source>
        <dbReference type="ARBA" id="ARBA00022989"/>
    </source>
</evidence>
<keyword evidence="4 8" id="KW-0812">Transmembrane</keyword>
<dbReference type="GO" id="GO:0031460">
    <property type="term" value="P:glycine betaine transport"/>
    <property type="evidence" value="ECO:0007669"/>
    <property type="project" value="TreeGrafter"/>
</dbReference>
<keyword evidence="6" id="KW-0472">Membrane</keyword>
<evidence type="ECO:0000256" key="3">
    <source>
        <dbReference type="ARBA" id="ARBA00022475"/>
    </source>
</evidence>
<reference evidence="9 10" key="1">
    <citation type="submission" date="2015-05" db="EMBL/GenBank/DDBJ databases">
        <title>Genome sequences of Pluralibacter gergoviae.</title>
        <authorList>
            <person name="Greninger A.L."/>
            <person name="Miller S."/>
        </authorList>
    </citation>
    <scope>NUCLEOTIDE SEQUENCE [LARGE SCALE GENOMIC DNA]</scope>
    <source>
        <strain evidence="9 10">JS81F13</strain>
    </source>
</reference>
<evidence type="ECO:0000256" key="8">
    <source>
        <dbReference type="RuleBase" id="RU003942"/>
    </source>
</evidence>
<evidence type="ECO:0000313" key="10">
    <source>
        <dbReference type="Proteomes" id="UP000036196"/>
    </source>
</evidence>
<accession>A0A0F0W3L2</accession>
<dbReference type="GO" id="GO:0015220">
    <property type="term" value="F:choline transmembrane transporter activity"/>
    <property type="evidence" value="ECO:0007669"/>
    <property type="project" value="TreeGrafter"/>
</dbReference>
<dbReference type="STRING" id="61647.LG71_07740"/>
<dbReference type="PANTHER" id="PTHR30561:SF1">
    <property type="entry name" value="MULTIDRUG TRANSPORTER EMRE"/>
    <property type="match status" value="1"/>
</dbReference>
<keyword evidence="10" id="KW-1185">Reference proteome</keyword>
<dbReference type="PANTHER" id="PTHR30561">
    <property type="entry name" value="SMR FAMILY PROTON-DEPENDENT DRUG EFFLUX TRANSPORTER SUGE"/>
    <property type="match status" value="1"/>
</dbReference>
<sequence>MLYTWIILFIAIISETFATSMVKASEGFTRLLPSVAVVVGYAISFYGLSQVVKVMNLGVAYALWAGVGICLVSLLSWLIFQQKLDLPAIAGISLIIIGVIVIQLFSKTVTH</sequence>
<evidence type="ECO:0000256" key="2">
    <source>
        <dbReference type="ARBA" id="ARBA00022448"/>
    </source>
</evidence>
<dbReference type="AlphaFoldDB" id="A0A0F0W3L2"/>
<dbReference type="InterPro" id="IPR037185">
    <property type="entry name" value="EmrE-like"/>
</dbReference>
<evidence type="ECO:0000256" key="1">
    <source>
        <dbReference type="ARBA" id="ARBA00004651"/>
    </source>
</evidence>
<name>A0A0F0W3L2_PLUGE</name>
<dbReference type="Gene3D" id="1.10.3730.20">
    <property type="match status" value="1"/>
</dbReference>
<dbReference type="InterPro" id="IPR045324">
    <property type="entry name" value="Small_multidrug_res"/>
</dbReference>
<keyword evidence="2" id="KW-0813">Transport</keyword>
<evidence type="ECO:0000256" key="7">
    <source>
        <dbReference type="ARBA" id="ARBA00038032"/>
    </source>
</evidence>
<comment type="similarity">
    <text evidence="7 8">Belongs to the drug/metabolite transporter (DMT) superfamily. Small multidrug resistance (SMR) (TC 2.A.7.1) family.</text>
</comment>
<evidence type="ECO:0000313" key="9">
    <source>
        <dbReference type="EMBL" id="KMK11905.1"/>
    </source>
</evidence>
<comment type="subcellular location">
    <subcellularLocation>
        <location evidence="1 8">Cell membrane</location>
        <topology evidence="1 8">Multi-pass membrane protein</topology>
    </subcellularLocation>
</comment>
<organism evidence="9 10">
    <name type="scientific">Pluralibacter gergoviae</name>
    <name type="common">Enterobacter gergoviae</name>
    <dbReference type="NCBI Taxonomy" id="61647"/>
    <lineage>
        <taxon>Bacteria</taxon>
        <taxon>Pseudomonadati</taxon>
        <taxon>Pseudomonadota</taxon>
        <taxon>Gammaproteobacteria</taxon>
        <taxon>Enterobacterales</taxon>
        <taxon>Enterobacteriaceae</taxon>
        <taxon>Pluralibacter</taxon>
    </lineage>
</organism>
<evidence type="ECO:0000256" key="6">
    <source>
        <dbReference type="ARBA" id="ARBA00023136"/>
    </source>
</evidence>
<keyword evidence="3" id="KW-1003">Cell membrane</keyword>
<dbReference type="GO" id="GO:0005886">
    <property type="term" value="C:plasma membrane"/>
    <property type="evidence" value="ECO:0007669"/>
    <property type="project" value="UniProtKB-SubCell"/>
</dbReference>
<dbReference type="Pfam" id="PF00893">
    <property type="entry name" value="Multi_Drug_Res"/>
    <property type="match status" value="1"/>
</dbReference>
<comment type="caution">
    <text evidence="9">The sequence shown here is derived from an EMBL/GenBank/DDBJ whole genome shotgun (WGS) entry which is preliminary data.</text>
</comment>
<proteinExistence type="inferred from homology"/>
<dbReference type="InterPro" id="IPR000390">
    <property type="entry name" value="Small_drug/metabolite_transptr"/>
</dbReference>
<dbReference type="EMBL" id="LDZF01000023">
    <property type="protein sequence ID" value="KMK11905.1"/>
    <property type="molecule type" value="Genomic_DNA"/>
</dbReference>
<dbReference type="PATRIC" id="fig|61647.13.peg.3355"/>
<dbReference type="SUPFAM" id="SSF103481">
    <property type="entry name" value="Multidrug resistance efflux transporter EmrE"/>
    <property type="match status" value="1"/>
</dbReference>
<keyword evidence="5" id="KW-1133">Transmembrane helix</keyword>
<evidence type="ECO:0000256" key="4">
    <source>
        <dbReference type="ARBA" id="ARBA00022692"/>
    </source>
</evidence>
<dbReference type="GO" id="GO:0015297">
    <property type="term" value="F:antiporter activity"/>
    <property type="evidence" value="ECO:0007669"/>
    <property type="project" value="TreeGrafter"/>
</dbReference>
<dbReference type="RefSeq" id="WP_045287434.1">
    <property type="nucleotide sequence ID" value="NZ_JAYKLB010000039.1"/>
</dbReference>
<dbReference type="FunFam" id="1.10.3730.20:FF:000001">
    <property type="entry name" value="Quaternary ammonium compound resistance transporter SugE"/>
    <property type="match status" value="1"/>
</dbReference>
<dbReference type="GO" id="GO:1990961">
    <property type="term" value="P:xenobiotic detoxification by transmembrane export across the plasma membrane"/>
    <property type="evidence" value="ECO:0007669"/>
    <property type="project" value="UniProtKB-ARBA"/>
</dbReference>
<dbReference type="Proteomes" id="UP000036196">
    <property type="component" value="Unassembled WGS sequence"/>
</dbReference>
<gene>
    <name evidence="9" type="ORF">ABW06_19110</name>
</gene>
<dbReference type="GO" id="GO:0015199">
    <property type="term" value="F:amino-acid betaine transmembrane transporter activity"/>
    <property type="evidence" value="ECO:0007669"/>
    <property type="project" value="TreeGrafter"/>
</dbReference>